<protein>
    <recommendedName>
        <fullName evidence="8">Tetraspanin</fullName>
    </recommendedName>
</protein>
<reference evidence="6 7" key="1">
    <citation type="submission" date="2018-11" db="EMBL/GenBank/DDBJ databases">
        <authorList>
            <consortium name="Pathogen Informatics"/>
        </authorList>
    </citation>
    <scope>NUCLEOTIDE SEQUENCE [LARGE SCALE GENOMIC DNA]</scope>
</reference>
<sequence>MYGAVVSKELGVADNSSFQSPPFVPFEYGSKYVAKVRVGIFAGGVCSLIFSLAMGSVGIIYLLRPTDDKKILGIDEFWRVSLSLITFATVLVGISTFQIISYVKKPFESEKIKRMDLCLLVCTLICGVLFLINGVLFFTMISSVGSSIAKALDEEIVTAYGFEGEATNAIDSLQLKFACCGGSNYEVYEGSRWSAHPSDIVPKVGLVPDSCCVWNESTWQIVDPEACHGDTLTVPNSANLKVCLSAMNQSVTVPSYSFTCKSF</sequence>
<dbReference type="AlphaFoldDB" id="A0A3P7NU45"/>
<comment type="subcellular location">
    <subcellularLocation>
        <location evidence="1">Membrane</location>
        <topology evidence="1">Multi-pass membrane protein</topology>
    </subcellularLocation>
</comment>
<evidence type="ECO:0000256" key="2">
    <source>
        <dbReference type="ARBA" id="ARBA00022692"/>
    </source>
</evidence>
<feature type="transmembrane region" description="Helical" evidence="5">
    <location>
        <begin position="82"/>
        <end position="103"/>
    </location>
</feature>
<keyword evidence="7" id="KW-1185">Reference proteome</keyword>
<dbReference type="OrthoDB" id="9993879at2759"/>
<name>A0A3P7NU45_DIBLA</name>
<feature type="transmembrane region" description="Helical" evidence="5">
    <location>
        <begin position="38"/>
        <end position="62"/>
    </location>
</feature>
<evidence type="ECO:0000256" key="3">
    <source>
        <dbReference type="ARBA" id="ARBA00022989"/>
    </source>
</evidence>
<evidence type="ECO:0008006" key="8">
    <source>
        <dbReference type="Google" id="ProtNLM"/>
    </source>
</evidence>
<dbReference type="GO" id="GO:0016020">
    <property type="term" value="C:membrane"/>
    <property type="evidence" value="ECO:0007669"/>
    <property type="project" value="UniProtKB-SubCell"/>
</dbReference>
<dbReference type="EMBL" id="UYRU01052632">
    <property type="protein sequence ID" value="VDN11952.1"/>
    <property type="molecule type" value="Genomic_DNA"/>
</dbReference>
<keyword evidence="4 5" id="KW-0472">Membrane</keyword>
<dbReference type="Proteomes" id="UP000281553">
    <property type="component" value="Unassembled WGS sequence"/>
</dbReference>
<accession>A0A3P7NU45</accession>
<dbReference type="InterPro" id="IPR008952">
    <property type="entry name" value="Tetraspanin_EC2_sf"/>
</dbReference>
<organism evidence="6 7">
    <name type="scientific">Dibothriocephalus latus</name>
    <name type="common">Fish tapeworm</name>
    <name type="synonym">Diphyllobothrium latum</name>
    <dbReference type="NCBI Taxonomy" id="60516"/>
    <lineage>
        <taxon>Eukaryota</taxon>
        <taxon>Metazoa</taxon>
        <taxon>Spiralia</taxon>
        <taxon>Lophotrochozoa</taxon>
        <taxon>Platyhelminthes</taxon>
        <taxon>Cestoda</taxon>
        <taxon>Eucestoda</taxon>
        <taxon>Diphyllobothriidea</taxon>
        <taxon>Diphyllobothriidae</taxon>
        <taxon>Dibothriocephalus</taxon>
    </lineage>
</organism>
<dbReference type="Pfam" id="PF00335">
    <property type="entry name" value="Tetraspanin"/>
    <property type="match status" value="1"/>
</dbReference>
<dbReference type="SUPFAM" id="SSF48652">
    <property type="entry name" value="Tetraspanin"/>
    <property type="match status" value="1"/>
</dbReference>
<evidence type="ECO:0000256" key="5">
    <source>
        <dbReference type="SAM" id="Phobius"/>
    </source>
</evidence>
<feature type="transmembrane region" description="Helical" evidence="5">
    <location>
        <begin position="115"/>
        <end position="141"/>
    </location>
</feature>
<evidence type="ECO:0000313" key="6">
    <source>
        <dbReference type="EMBL" id="VDN11952.1"/>
    </source>
</evidence>
<keyword evidence="3 5" id="KW-1133">Transmembrane helix</keyword>
<dbReference type="InterPro" id="IPR018499">
    <property type="entry name" value="Tetraspanin/Peripherin"/>
</dbReference>
<dbReference type="Gene3D" id="1.10.1450.10">
    <property type="entry name" value="Tetraspanin"/>
    <property type="match status" value="1"/>
</dbReference>
<evidence type="ECO:0000256" key="1">
    <source>
        <dbReference type="ARBA" id="ARBA00004141"/>
    </source>
</evidence>
<evidence type="ECO:0000256" key="4">
    <source>
        <dbReference type="ARBA" id="ARBA00023136"/>
    </source>
</evidence>
<evidence type="ECO:0000313" key="7">
    <source>
        <dbReference type="Proteomes" id="UP000281553"/>
    </source>
</evidence>
<proteinExistence type="predicted"/>
<gene>
    <name evidence="6" type="ORF">DILT_LOCUS7783</name>
</gene>
<keyword evidence="2 5" id="KW-0812">Transmembrane</keyword>